<dbReference type="InterPro" id="IPR055152">
    <property type="entry name" value="Transketolase-like_C_2"/>
</dbReference>
<dbReference type="FunFam" id="3.40.50.970:FF:000004">
    <property type="entry name" value="Transketolase"/>
    <property type="match status" value="1"/>
</dbReference>
<protein>
    <recommendedName>
        <fullName evidence="4 10">Transketolase</fullName>
        <ecNumber evidence="3 10">2.2.1.1</ecNumber>
    </recommendedName>
</protein>
<dbReference type="PROSITE" id="PS00801">
    <property type="entry name" value="TRANSKETOLASE_1"/>
    <property type="match status" value="1"/>
</dbReference>
<dbReference type="SUPFAM" id="SSF52518">
    <property type="entry name" value="Thiamin diphosphate-binding fold (THDP-binding)"/>
    <property type="match status" value="2"/>
</dbReference>
<dbReference type="InterPro" id="IPR029061">
    <property type="entry name" value="THDP-binding"/>
</dbReference>
<evidence type="ECO:0000256" key="5">
    <source>
        <dbReference type="ARBA" id="ARBA00022679"/>
    </source>
</evidence>
<feature type="binding site" evidence="13">
    <location>
        <position position="179"/>
    </location>
    <ligand>
        <name>thiamine diphosphate</name>
        <dbReference type="ChEBI" id="CHEBI:58937"/>
    </ligand>
</feature>
<feature type="binding site" evidence="12">
    <location>
        <position position="406"/>
    </location>
    <ligand>
        <name>substrate</name>
    </ligand>
</feature>
<dbReference type="Pfam" id="PF00456">
    <property type="entry name" value="Transketolase_N"/>
    <property type="match status" value="1"/>
</dbReference>
<proteinExistence type="inferred from homology"/>
<feature type="binding site" evidence="13">
    <location>
        <position position="468"/>
    </location>
    <ligand>
        <name>thiamine diphosphate</name>
        <dbReference type="ChEBI" id="CHEBI:58937"/>
    </ligand>
</feature>
<accession>A0A6J4PW24</accession>
<evidence type="ECO:0000256" key="7">
    <source>
        <dbReference type="ARBA" id="ARBA00022842"/>
    </source>
</evidence>
<comment type="catalytic activity">
    <reaction evidence="9">
        <text>D-sedoheptulose 7-phosphate + D-glyceraldehyde 3-phosphate = aldehydo-D-ribose 5-phosphate + D-xylulose 5-phosphate</text>
        <dbReference type="Rhea" id="RHEA:10508"/>
        <dbReference type="ChEBI" id="CHEBI:57483"/>
        <dbReference type="ChEBI" id="CHEBI:57737"/>
        <dbReference type="ChEBI" id="CHEBI:58273"/>
        <dbReference type="ChEBI" id="CHEBI:59776"/>
        <dbReference type="EC" id="2.2.1.1"/>
    </reaction>
</comment>
<dbReference type="EC" id="2.2.1.1" evidence="3 10"/>
<evidence type="ECO:0000256" key="1">
    <source>
        <dbReference type="ARBA" id="ARBA00007131"/>
    </source>
</evidence>
<evidence type="ECO:0000256" key="3">
    <source>
        <dbReference type="ARBA" id="ARBA00013152"/>
    </source>
</evidence>
<keyword evidence="7 14" id="KW-0460">Magnesium</keyword>
<comment type="subunit">
    <text evidence="2">Homodimer.</text>
</comment>
<evidence type="ECO:0000256" key="8">
    <source>
        <dbReference type="ARBA" id="ARBA00023052"/>
    </source>
</evidence>
<dbReference type="AlphaFoldDB" id="A0A6J4PW24"/>
<dbReference type="GO" id="GO:0004802">
    <property type="term" value="F:transketolase activity"/>
    <property type="evidence" value="ECO:0007669"/>
    <property type="project" value="UniProtKB-UniRule"/>
</dbReference>
<dbReference type="InterPro" id="IPR005475">
    <property type="entry name" value="Transketolase-like_Pyr-bd"/>
</dbReference>
<name>A0A6J4PW24_9PSEU</name>
<dbReference type="EMBL" id="CADCUS010000428">
    <property type="protein sequence ID" value="CAA9425151.1"/>
    <property type="molecule type" value="Genomic_DNA"/>
</dbReference>
<gene>
    <name evidence="17" type="ORF">AVDCRST_MAG66-2915</name>
</gene>
<organism evidence="17">
    <name type="scientific">uncultured Pseudonocardia sp</name>
    <dbReference type="NCBI Taxonomy" id="211455"/>
    <lineage>
        <taxon>Bacteria</taxon>
        <taxon>Bacillati</taxon>
        <taxon>Actinomycetota</taxon>
        <taxon>Actinomycetes</taxon>
        <taxon>Pseudonocardiales</taxon>
        <taxon>Pseudonocardiaceae</taxon>
        <taxon>Pseudonocardia</taxon>
        <taxon>environmental samples</taxon>
    </lineage>
</organism>
<dbReference type="SMART" id="SM00861">
    <property type="entry name" value="Transket_pyr"/>
    <property type="match status" value="1"/>
</dbReference>
<dbReference type="InterPro" id="IPR049557">
    <property type="entry name" value="Transketolase_CS"/>
</dbReference>
<dbReference type="Gene3D" id="3.40.50.970">
    <property type="match status" value="2"/>
</dbReference>
<feature type="site" description="Important for catalytic activity" evidence="15">
    <location>
        <position position="46"/>
    </location>
</feature>
<dbReference type="InterPro" id="IPR005478">
    <property type="entry name" value="Transketolase_bac-like"/>
</dbReference>
<dbReference type="InterPro" id="IPR009014">
    <property type="entry name" value="Transketo_C/PFOR_II"/>
</dbReference>
<dbReference type="Pfam" id="PF22613">
    <property type="entry name" value="Transketolase_C_1"/>
    <property type="match status" value="1"/>
</dbReference>
<dbReference type="FunFam" id="3.40.50.920:FF:000003">
    <property type="entry name" value="Transketolase"/>
    <property type="match status" value="1"/>
</dbReference>
<dbReference type="SUPFAM" id="SSF52922">
    <property type="entry name" value="TK C-terminal domain-like"/>
    <property type="match status" value="1"/>
</dbReference>
<dbReference type="CDD" id="cd02012">
    <property type="entry name" value="TPP_TK"/>
    <property type="match status" value="1"/>
</dbReference>
<reference evidence="17" key="1">
    <citation type="submission" date="2020-02" db="EMBL/GenBank/DDBJ databases">
        <authorList>
            <person name="Meier V. D."/>
        </authorList>
    </citation>
    <scope>NUCLEOTIDE SEQUENCE</scope>
    <source>
        <strain evidence="17">AVDCRST_MAG66</strain>
    </source>
</reference>
<evidence type="ECO:0000256" key="11">
    <source>
        <dbReference type="PIRSR" id="PIRSR605478-1"/>
    </source>
</evidence>
<feature type="binding site" evidence="13">
    <location>
        <position position="208"/>
    </location>
    <ligand>
        <name>thiamine diphosphate</name>
        <dbReference type="ChEBI" id="CHEBI:58937"/>
    </ligand>
</feature>
<evidence type="ECO:0000259" key="16">
    <source>
        <dbReference type="SMART" id="SM00861"/>
    </source>
</evidence>
<feature type="binding site" evidence="12">
    <location>
        <position position="504"/>
    </location>
    <ligand>
        <name>substrate</name>
    </ligand>
</feature>
<dbReference type="InterPro" id="IPR020826">
    <property type="entry name" value="Transketolase_BS"/>
</dbReference>
<keyword evidence="6 14" id="KW-0479">Metal-binding</keyword>
<dbReference type="FunFam" id="3.40.50.970:FF:000003">
    <property type="entry name" value="Transketolase"/>
    <property type="match status" value="1"/>
</dbReference>
<dbReference type="NCBIfam" id="TIGR00232">
    <property type="entry name" value="tktlase_bact"/>
    <property type="match status" value="1"/>
</dbReference>
<dbReference type="Gene3D" id="3.40.50.920">
    <property type="match status" value="1"/>
</dbReference>
<feature type="binding site" evidence="14">
    <location>
        <position position="208"/>
    </location>
    <ligand>
        <name>Mg(2+)</name>
        <dbReference type="ChEBI" id="CHEBI:18420"/>
    </ligand>
</feature>
<dbReference type="GO" id="GO:0006098">
    <property type="term" value="P:pentose-phosphate shunt"/>
    <property type="evidence" value="ECO:0007669"/>
    <property type="project" value="TreeGrafter"/>
</dbReference>
<evidence type="ECO:0000256" key="2">
    <source>
        <dbReference type="ARBA" id="ARBA00011738"/>
    </source>
</evidence>
<evidence type="ECO:0000256" key="14">
    <source>
        <dbReference type="PIRSR" id="PIRSR605478-4"/>
    </source>
</evidence>
<dbReference type="PANTHER" id="PTHR43522">
    <property type="entry name" value="TRANSKETOLASE"/>
    <property type="match status" value="1"/>
</dbReference>
<feature type="binding site" evidence="13">
    <location>
        <position position="284"/>
    </location>
    <ligand>
        <name>thiamine diphosphate</name>
        <dbReference type="ChEBI" id="CHEBI:58937"/>
    </ligand>
</feature>
<sequence length="702" mass="75489">MPVSDADVTRLTQASTPPDWTDLDRRAVDTVRVLAADAVQRSGSGHPGTAMSLAPLAYCLFQKVMRHDPSDGDWIGRDRFVLSAGHSSLTLYLQLFLAGYGLELDDLKALRTFGSATPGHPEHRHTPGVEITTGPLGQGLASAVGMAMAARRERGLFDPDPALGESPFDHQIYCIASDGDIEEGITSEASSLAGHQQLGNLTVVYDDNEISIEDDTDIALSEDTAKRYEAYGWHVQVVEGGENVTGILDALEAARAETSRPSFIVLRTIIGFPAPTKMNTGKAHGSALGDEEIVEVKKILGFDPDRTFQVDDDVLAHTRSVIDRGRAAHQEWTTTYEDWAQREPDRKALLDRMLGRTLPEGWEKALPSWDADPKGVATRKASGEVLKALADVLPELWGGSADLAESNNTTMEGADSFGPESTATKMWNAHPYGRTLHFGVREHAMGAILNGIALHGPTRPYGGTFLVFSDYMRPAVRLGALMKCAGIYVWTHDSIGLGGDGPTHQPIEHLAALRAIPGLSVIRPGDANETAGAWKAVLERPEGPCGLALSRQNLPTLEGTSHEGVGRGGYVLAEAGSGPPQVILIGTGSELALAVEARERLEADGVSTRVVSMPCVEWFDEQDEAYRESVLPRGVRARVAVEAGIAMPWYRFTGDSGEIVSIEHFGASAEADVLFHEFGFTPEAVVDAARRSIDRAGLSHTS</sequence>
<dbReference type="InterPro" id="IPR033247">
    <property type="entry name" value="Transketolase_fam"/>
</dbReference>
<dbReference type="Pfam" id="PF02779">
    <property type="entry name" value="Transket_pyr"/>
    <property type="match status" value="1"/>
</dbReference>
<evidence type="ECO:0000256" key="9">
    <source>
        <dbReference type="ARBA" id="ARBA00049473"/>
    </source>
</evidence>
<comment type="similarity">
    <text evidence="1">Belongs to the transketolase family.</text>
</comment>
<keyword evidence="8 13" id="KW-0786">Thiamine pyrophosphate</keyword>
<evidence type="ECO:0000256" key="4">
    <source>
        <dbReference type="ARBA" id="ARBA00016662"/>
    </source>
</evidence>
<feature type="binding site" evidence="13">
    <location>
        <begin position="134"/>
        <end position="136"/>
    </location>
    <ligand>
        <name>thiamine diphosphate</name>
        <dbReference type="ChEBI" id="CHEBI:58937"/>
    </ligand>
</feature>
<evidence type="ECO:0000256" key="6">
    <source>
        <dbReference type="ARBA" id="ARBA00022723"/>
    </source>
</evidence>
<feature type="domain" description="Transketolase-like pyrimidine-binding" evidence="16">
    <location>
        <begin position="376"/>
        <end position="556"/>
    </location>
</feature>
<feature type="binding site" evidence="12">
    <location>
        <position position="284"/>
    </location>
    <ligand>
        <name>substrate</name>
    </ligand>
</feature>
<feature type="site" description="Important for catalytic activity" evidence="15">
    <location>
        <position position="284"/>
    </location>
</feature>
<feature type="binding site" evidence="12">
    <location>
        <position position="379"/>
    </location>
    <ligand>
        <name>substrate</name>
    </ligand>
</feature>
<feature type="binding site" evidence="12">
    <location>
        <position position="492"/>
    </location>
    <ligand>
        <name>substrate</name>
    </ligand>
</feature>
<feature type="binding site" evidence="12">
    <location>
        <position position="46"/>
    </location>
    <ligand>
        <name>substrate</name>
    </ligand>
</feature>
<keyword evidence="5 17" id="KW-0808">Transferase</keyword>
<dbReference type="CDD" id="cd07033">
    <property type="entry name" value="TPP_PYR_DXS_TK_like"/>
    <property type="match status" value="1"/>
</dbReference>
<evidence type="ECO:0000256" key="15">
    <source>
        <dbReference type="PIRSR" id="PIRSR605478-5"/>
    </source>
</evidence>
<feature type="active site" description="Proton donor" evidence="11">
    <location>
        <position position="442"/>
    </location>
</feature>
<feature type="binding site" evidence="13">
    <location>
        <position position="86"/>
    </location>
    <ligand>
        <name>thiamine diphosphate</name>
        <dbReference type="ChEBI" id="CHEBI:58937"/>
    </ligand>
</feature>
<dbReference type="PROSITE" id="PS00802">
    <property type="entry name" value="TRANSKETOLASE_2"/>
    <property type="match status" value="1"/>
</dbReference>
<dbReference type="InterPro" id="IPR005474">
    <property type="entry name" value="Transketolase_N"/>
</dbReference>
<comment type="cofactor">
    <cofactor evidence="13">
        <name>thiamine diphosphate</name>
        <dbReference type="ChEBI" id="CHEBI:58937"/>
    </cofactor>
    <text evidence="13">Binds 1 thiamine pyrophosphate per subunit. During the reaction, the substrate forms a covalent intermediate with the cofactor.</text>
</comment>
<evidence type="ECO:0000256" key="10">
    <source>
        <dbReference type="NCBIfam" id="TIGR00232"/>
    </source>
</evidence>
<feature type="binding site" evidence="12">
    <location>
        <position position="500"/>
    </location>
    <ligand>
        <name>substrate</name>
    </ligand>
</feature>
<dbReference type="GO" id="GO:0005829">
    <property type="term" value="C:cytosol"/>
    <property type="evidence" value="ECO:0007669"/>
    <property type="project" value="TreeGrafter"/>
</dbReference>
<dbReference type="PANTHER" id="PTHR43522:SF2">
    <property type="entry name" value="TRANSKETOLASE 1-RELATED"/>
    <property type="match status" value="1"/>
</dbReference>
<feature type="binding site" evidence="14">
    <location>
        <position position="210"/>
    </location>
    <ligand>
        <name>Mg(2+)</name>
        <dbReference type="ChEBI" id="CHEBI:18420"/>
    </ligand>
</feature>
<evidence type="ECO:0000256" key="12">
    <source>
        <dbReference type="PIRSR" id="PIRSR605478-2"/>
    </source>
</evidence>
<evidence type="ECO:0000313" key="17">
    <source>
        <dbReference type="EMBL" id="CAA9425151.1"/>
    </source>
</evidence>
<comment type="cofactor">
    <cofactor evidence="14">
        <name>Mg(2+)</name>
        <dbReference type="ChEBI" id="CHEBI:18420"/>
    </cofactor>
    <text evidence="14">Binds 1 Mg(2+) ion per subunit. Can also utilize other divalent metal cations, such as Ca(2+), Mn(2+) and Co(2+).</text>
</comment>
<evidence type="ECO:0000256" key="13">
    <source>
        <dbReference type="PIRSR" id="PIRSR605478-3"/>
    </source>
</evidence>
<feature type="binding site" evidence="12">
    <location>
        <position position="551"/>
    </location>
    <ligand>
        <name>substrate</name>
    </ligand>
</feature>
<dbReference type="GO" id="GO:0000287">
    <property type="term" value="F:magnesium ion binding"/>
    <property type="evidence" value="ECO:0007669"/>
    <property type="project" value="UniProtKB-ARBA"/>
</dbReference>
<feature type="binding site" evidence="14">
    <location>
        <position position="178"/>
    </location>
    <ligand>
        <name>Mg(2+)</name>
        <dbReference type="ChEBI" id="CHEBI:18420"/>
    </ligand>
</feature>